<feature type="transmembrane region" description="Helical" evidence="1">
    <location>
        <begin position="102"/>
        <end position="118"/>
    </location>
</feature>
<protein>
    <submittedName>
        <fullName evidence="2">Uncharacterized protein</fullName>
    </submittedName>
</protein>
<feature type="transmembrane region" description="Helical" evidence="1">
    <location>
        <begin position="77"/>
        <end position="95"/>
    </location>
</feature>
<feature type="transmembrane region" description="Helical" evidence="1">
    <location>
        <begin position="199"/>
        <end position="219"/>
    </location>
</feature>
<keyword evidence="1" id="KW-1133">Transmembrane helix</keyword>
<proteinExistence type="predicted"/>
<organism evidence="2 3">
    <name type="scientific">Mesotoga infera</name>
    <dbReference type="NCBI Taxonomy" id="1236046"/>
    <lineage>
        <taxon>Bacteria</taxon>
        <taxon>Thermotogati</taxon>
        <taxon>Thermotogota</taxon>
        <taxon>Thermotogae</taxon>
        <taxon>Kosmotogales</taxon>
        <taxon>Kosmotogaceae</taxon>
        <taxon>Mesotoga</taxon>
    </lineage>
</organism>
<feature type="transmembrane region" description="Helical" evidence="1">
    <location>
        <begin position="12"/>
        <end position="30"/>
    </location>
</feature>
<dbReference type="EMBL" id="LGGH01000147">
    <property type="protein sequence ID" value="KUK66948.1"/>
    <property type="molecule type" value="Genomic_DNA"/>
</dbReference>
<gene>
    <name evidence="2" type="ORF">XD86_0968</name>
</gene>
<feature type="transmembrane region" description="Helical" evidence="1">
    <location>
        <begin position="231"/>
        <end position="255"/>
    </location>
</feature>
<reference evidence="3" key="1">
    <citation type="journal article" date="2015" name="MBio">
        <title>Genome-Resolved Metagenomic Analysis Reveals Roles for Candidate Phyla and Other Microbial Community Members in Biogeochemical Transformations in Oil Reservoirs.</title>
        <authorList>
            <person name="Hu P."/>
            <person name="Tom L."/>
            <person name="Singh A."/>
            <person name="Thomas B.C."/>
            <person name="Baker B.J."/>
            <person name="Piceno Y.M."/>
            <person name="Andersen G.L."/>
            <person name="Banfield J.F."/>
        </authorList>
    </citation>
    <scope>NUCLEOTIDE SEQUENCE [LARGE SCALE GENOMIC DNA]</scope>
</reference>
<sequence>MKLNQNIFERRLGIFFMVLWILILMFYLTWDGWLYEWRDCGYSGPNQHFDLDLLDMKYEHTSDGGITYFSTNNLHNLIYLCYLVFLIGWLALLFGWEWAKQGAMATMGISLVAALSTLDLSDHAYMLQIVYDVVHLSGIVIGAYLFSKYYLKTSKSLPIVFGTWAVYLISHLMFTPWPFWENVGQAYFSVNQINDLPFFLFGVEYTLVLAIILSVSFMVEKMNSRTSNRVLRVLIPIGLYFVLCLVMYSLGLIIVQNMNMGTCIKG</sequence>
<keyword evidence="1" id="KW-0812">Transmembrane</keyword>
<feature type="transmembrane region" description="Helical" evidence="1">
    <location>
        <begin position="159"/>
        <end position="179"/>
    </location>
</feature>
<dbReference type="PATRIC" id="fig|1236046.6.peg.1133"/>
<evidence type="ECO:0000313" key="2">
    <source>
        <dbReference type="EMBL" id="KUK66948.1"/>
    </source>
</evidence>
<keyword evidence="1" id="KW-0472">Membrane</keyword>
<evidence type="ECO:0000313" key="3">
    <source>
        <dbReference type="Proteomes" id="UP000054260"/>
    </source>
</evidence>
<dbReference type="Proteomes" id="UP000054260">
    <property type="component" value="Unassembled WGS sequence"/>
</dbReference>
<comment type="caution">
    <text evidence="2">The sequence shown here is derived from an EMBL/GenBank/DDBJ whole genome shotgun (WGS) entry which is preliminary data.</text>
</comment>
<accession>A0A101GYD5</accession>
<dbReference type="AlphaFoldDB" id="A0A101GYD5"/>
<feature type="transmembrane region" description="Helical" evidence="1">
    <location>
        <begin position="124"/>
        <end position="147"/>
    </location>
</feature>
<evidence type="ECO:0000256" key="1">
    <source>
        <dbReference type="SAM" id="Phobius"/>
    </source>
</evidence>
<name>A0A101GYD5_9BACT</name>